<dbReference type="InterPro" id="IPR012859">
    <property type="entry name" value="Pilin_N_archaeal"/>
</dbReference>
<dbReference type="KEGG" id="hlc:CHINAEXTREME16105"/>
<dbReference type="AlphaFoldDB" id="M0LB06"/>
<evidence type="ECO:0000313" key="5">
    <source>
        <dbReference type="Proteomes" id="UP000011555"/>
    </source>
</evidence>
<dbReference type="EMBL" id="AOLZ01000056">
    <property type="protein sequence ID" value="EMA30766.1"/>
    <property type="molecule type" value="Genomic_DNA"/>
</dbReference>
<dbReference type="PATRIC" id="fig|358396.7.peg.3185"/>
<dbReference type="PANTHER" id="PTHR38138:SF1">
    <property type="entry name" value="ARCHAEAL TYPE IV PILIN N-TERMINAL DOMAIN-CONTAINING PROTEIN"/>
    <property type="match status" value="1"/>
</dbReference>
<accession>M0LB06</accession>
<keyword evidence="1" id="KW-1133">Transmembrane helix</keyword>
<dbReference type="EMBL" id="CP019285">
    <property type="protein sequence ID" value="APW99200.1"/>
    <property type="molecule type" value="Genomic_DNA"/>
</dbReference>
<organism evidence="4 5">
    <name type="scientific">Natronobacterium lacisalsi AJ5</name>
    <dbReference type="NCBI Taxonomy" id="358396"/>
    <lineage>
        <taxon>Archaea</taxon>
        <taxon>Methanobacteriati</taxon>
        <taxon>Methanobacteriota</taxon>
        <taxon>Stenosarchaea group</taxon>
        <taxon>Halobacteria</taxon>
        <taxon>Halobacteriales</taxon>
        <taxon>Natrialbaceae</taxon>
        <taxon>Natronobacterium</taxon>
    </lineage>
</organism>
<dbReference type="PANTHER" id="PTHR38138">
    <property type="entry name" value="VNG6441H"/>
    <property type="match status" value="1"/>
</dbReference>
<evidence type="ECO:0000256" key="1">
    <source>
        <dbReference type="SAM" id="Phobius"/>
    </source>
</evidence>
<evidence type="ECO:0000313" key="3">
    <source>
        <dbReference type="EMBL" id="APW99200.1"/>
    </source>
</evidence>
<feature type="transmembrane region" description="Helical" evidence="1">
    <location>
        <begin position="12"/>
        <end position="33"/>
    </location>
</feature>
<gene>
    <name evidence="4" type="ORF">C445_15696</name>
    <name evidence="3" type="ORF">CHINAEXTREME_16105</name>
</gene>
<dbReference type="Pfam" id="PF07790">
    <property type="entry name" value="Pilin_N"/>
    <property type="match status" value="1"/>
</dbReference>
<keyword evidence="1" id="KW-0812">Transmembrane</keyword>
<dbReference type="RefSeq" id="WP_007142845.1">
    <property type="nucleotide sequence ID" value="NZ_AOLZ01000056.1"/>
</dbReference>
<sequence length="182" mass="18524">MNHRGTSSVVGVVLLVAITVILAGSVGVFVFSLGGTPSEPGPVAGATADATFTLSGAASCDGEVVRLRHVAGDPVNVTDMEVTVRIRGGEMEATLTNLPSEDSSLDDDHVDGDTDVIDQSGCAGGVIVDSSDDPPRWNSGSVVEFRVNHGPSTTDLESGDEIEILVTDTDAGTVVASETLTA</sequence>
<protein>
    <submittedName>
        <fullName evidence="3">Type IV pilin</fullName>
    </submittedName>
</protein>
<keyword evidence="5" id="KW-1185">Reference proteome</keyword>
<reference evidence="4 5" key="2">
    <citation type="journal article" date="2014" name="PLoS Genet.">
        <title>Phylogenetically driven sequencing of extremely halophilic archaea reveals strategies for static and dynamic osmo-response.</title>
        <authorList>
            <person name="Becker E.A."/>
            <person name="Seitzer P.M."/>
            <person name="Tritt A."/>
            <person name="Larsen D."/>
            <person name="Krusor M."/>
            <person name="Yao A.I."/>
            <person name="Wu D."/>
            <person name="Madern D."/>
            <person name="Eisen J.A."/>
            <person name="Darling A.E."/>
            <person name="Facciotti M.T."/>
        </authorList>
    </citation>
    <scope>NUCLEOTIDE SEQUENCE [LARGE SCALE GENOMIC DNA]</scope>
    <source>
        <strain evidence="4 5">AJ5</strain>
    </source>
</reference>
<reference evidence="3" key="3">
    <citation type="submission" date="2017-01" db="EMBL/GenBank/DDBJ databases">
        <authorList>
            <person name="Mah S.A."/>
            <person name="Swanson W.J."/>
            <person name="Moy G.W."/>
            <person name="Vacquier V.D."/>
        </authorList>
    </citation>
    <scope>NUCLEOTIDE SEQUENCE</scope>
    <source>
        <strain evidence="3">AJ5</strain>
    </source>
</reference>
<feature type="domain" description="Archaeal Type IV pilin N-terminal" evidence="2">
    <location>
        <begin position="5"/>
        <end position="87"/>
    </location>
</feature>
<dbReference type="NCBIfam" id="TIGR02537">
    <property type="entry name" value="arch_flag_Nterm"/>
    <property type="match status" value="1"/>
</dbReference>
<name>M0LB06_NATLA</name>
<dbReference type="Proteomes" id="UP000186547">
    <property type="component" value="Chromosome"/>
</dbReference>
<reference evidence="3 6" key="1">
    <citation type="journal article" date="2011" name="J. Bacteriol.">
        <title>Genome sequence of Halobiforma lacisalsi AJ5, an extremely halophilic archaeon which harbors a bop gene.</title>
        <authorList>
            <person name="Jiang X."/>
            <person name="Wang S."/>
            <person name="Cheng H."/>
            <person name="Huo Y."/>
            <person name="Zhang X."/>
            <person name="Zhu X."/>
            <person name="Han X."/>
            <person name="Ni P."/>
            <person name="Wu M."/>
        </authorList>
    </citation>
    <scope>NUCLEOTIDE SEQUENCE [LARGE SCALE GENOMIC DNA]</scope>
    <source>
        <strain evidence="3 6">AJ5</strain>
    </source>
</reference>
<dbReference type="eggNOG" id="arCOG02425">
    <property type="taxonomic scope" value="Archaea"/>
</dbReference>
<evidence type="ECO:0000313" key="4">
    <source>
        <dbReference type="EMBL" id="EMA30766.1"/>
    </source>
</evidence>
<dbReference type="GeneID" id="30922679"/>
<proteinExistence type="predicted"/>
<dbReference type="Proteomes" id="UP000011555">
    <property type="component" value="Unassembled WGS sequence"/>
</dbReference>
<evidence type="ECO:0000313" key="6">
    <source>
        <dbReference type="Proteomes" id="UP000186547"/>
    </source>
</evidence>
<dbReference type="InterPro" id="IPR013373">
    <property type="entry name" value="Flagellin/pilin_N_arc"/>
</dbReference>
<evidence type="ECO:0000259" key="2">
    <source>
        <dbReference type="Pfam" id="PF07790"/>
    </source>
</evidence>
<keyword evidence="1" id="KW-0472">Membrane</keyword>